<protein>
    <submittedName>
        <fullName evidence="1">SapC family protein</fullName>
    </submittedName>
</protein>
<reference evidence="2" key="1">
    <citation type="journal article" date="2019" name="Int. J. Syst. Evol. Microbiol.">
        <title>The Global Catalogue of Microorganisms (GCM) 10K type strain sequencing project: providing services to taxonomists for standard genome sequencing and annotation.</title>
        <authorList>
            <consortium name="The Broad Institute Genomics Platform"/>
            <consortium name="The Broad Institute Genome Sequencing Center for Infectious Disease"/>
            <person name="Wu L."/>
            <person name="Ma J."/>
        </authorList>
    </citation>
    <scope>NUCLEOTIDE SEQUENCE [LARGE SCALE GENOMIC DNA]</scope>
    <source>
        <strain evidence="2">KACC 12597</strain>
    </source>
</reference>
<dbReference type="RefSeq" id="WP_386027944.1">
    <property type="nucleotide sequence ID" value="NZ_JBHUHX010000047.1"/>
</dbReference>
<accession>A0ABW4YC60</accession>
<dbReference type="InterPro" id="IPR010836">
    <property type="entry name" value="SapC"/>
</dbReference>
<dbReference type="Proteomes" id="UP001597337">
    <property type="component" value="Unassembled WGS sequence"/>
</dbReference>
<gene>
    <name evidence="1" type="ORF">ACFSJC_15330</name>
</gene>
<keyword evidence="2" id="KW-1185">Reference proteome</keyword>
<dbReference type="Pfam" id="PF07277">
    <property type="entry name" value="SapC"/>
    <property type="match status" value="1"/>
</dbReference>
<evidence type="ECO:0000313" key="1">
    <source>
        <dbReference type="EMBL" id="MFD2113221.1"/>
    </source>
</evidence>
<dbReference type="EMBL" id="JBHUHX010000047">
    <property type="protein sequence ID" value="MFD2113221.1"/>
    <property type="molecule type" value="Genomic_DNA"/>
</dbReference>
<proteinExistence type="predicted"/>
<evidence type="ECO:0000313" key="2">
    <source>
        <dbReference type="Proteomes" id="UP001597337"/>
    </source>
</evidence>
<sequence length="257" mass="28265">MPKFTPISRERHAEMCWRRFDSYGFARQANVASLVASEMPKASSAMPLAFIRQGEDFLPVALMGLEPGKNLFVASDGRWLGRYVPAAFRGQPFAFAKLEDGGLVLCIDEESELVGEHHGAEQLLTAEGEPTEAVKQVLDFLRQVEADRGPTKTACAALVRHDLIRPWPITLKDESGEQKVEGIHQVDEAALNQLSDEAFLDLRRCGALLLAYCQLLSIQHLPMLGELAKLHAQAVSAPQPSVSTSFSLHDDDVLNFG</sequence>
<name>A0ABW4YC60_9GAMM</name>
<organism evidence="1 2">
    <name type="scientific">Thiorhodococcus fuscus</name>
    <dbReference type="NCBI Taxonomy" id="527200"/>
    <lineage>
        <taxon>Bacteria</taxon>
        <taxon>Pseudomonadati</taxon>
        <taxon>Pseudomonadota</taxon>
        <taxon>Gammaproteobacteria</taxon>
        <taxon>Chromatiales</taxon>
        <taxon>Chromatiaceae</taxon>
        <taxon>Thiorhodococcus</taxon>
    </lineage>
</organism>
<comment type="caution">
    <text evidence="1">The sequence shown here is derived from an EMBL/GenBank/DDBJ whole genome shotgun (WGS) entry which is preliminary data.</text>
</comment>